<evidence type="ECO:0000256" key="1">
    <source>
        <dbReference type="SAM" id="MobiDB-lite"/>
    </source>
</evidence>
<dbReference type="EMBL" id="JBBJCI010000032">
    <property type="protein sequence ID" value="KAK7254171.1"/>
    <property type="molecule type" value="Genomic_DNA"/>
</dbReference>
<evidence type="ECO:0000313" key="3">
    <source>
        <dbReference type="Proteomes" id="UP001363151"/>
    </source>
</evidence>
<comment type="caution">
    <text evidence="2">The sequence shown here is derived from an EMBL/GenBank/DDBJ whole genome shotgun (WGS) entry which is preliminary data.</text>
</comment>
<sequence>MTDATTIRYLEASISELAPKEFDAAAFYRSKLRKTASVQIVRVSRRDLDEGGGISVVVSGASREVAKLWRAWSERRTYIHANRKCVLWALHAPSEPPARGGRAARRWAPSKEAFLKHDLYGDRTMPGEMAWAALPKALAEVCDALTAPLDVAASPRALDVPPHYPVDIAQFRRIVDELDAGGARDADLRRQSWVDKDQQRRWPGARYRESRAARANAGTFCDAEPLMDPETRAIRRSAVRARHRRARTGARSTTPGATGASVAAALLIRRSGRDVRLGGSGARRTLHFPRRRRRRRAGPLARDADDSGDDGDAGLGGRPSCSAFTRAL</sequence>
<accession>A0ABR1GED9</accession>
<feature type="compositionally biased region" description="Basic residues" evidence="1">
    <location>
        <begin position="284"/>
        <end position="297"/>
    </location>
</feature>
<organism evidence="2 3">
    <name type="scientific">Aureococcus anophagefferens</name>
    <name type="common">Harmful bloom alga</name>
    <dbReference type="NCBI Taxonomy" id="44056"/>
    <lineage>
        <taxon>Eukaryota</taxon>
        <taxon>Sar</taxon>
        <taxon>Stramenopiles</taxon>
        <taxon>Ochrophyta</taxon>
        <taxon>Pelagophyceae</taxon>
        <taxon>Pelagomonadales</taxon>
        <taxon>Pelagomonadaceae</taxon>
        <taxon>Aureococcus</taxon>
    </lineage>
</organism>
<gene>
    <name evidence="2" type="primary">FTSH1</name>
    <name evidence="2" type="ORF">SO694_00008433</name>
</gene>
<evidence type="ECO:0000313" key="2">
    <source>
        <dbReference type="EMBL" id="KAK7254171.1"/>
    </source>
</evidence>
<keyword evidence="3" id="KW-1185">Reference proteome</keyword>
<name>A0ABR1GED9_AURAN</name>
<dbReference type="Proteomes" id="UP001363151">
    <property type="component" value="Unassembled WGS sequence"/>
</dbReference>
<reference evidence="2 3" key="1">
    <citation type="submission" date="2024-03" db="EMBL/GenBank/DDBJ databases">
        <title>Aureococcus anophagefferens CCMP1851 and Kratosvirus quantuckense: Draft genome of a second virus-susceptible host strain in the model system.</title>
        <authorList>
            <person name="Chase E."/>
            <person name="Truchon A.R."/>
            <person name="Schepens W."/>
            <person name="Wilhelm S.W."/>
        </authorList>
    </citation>
    <scope>NUCLEOTIDE SEQUENCE [LARGE SCALE GENOMIC DNA]</scope>
    <source>
        <strain evidence="2 3">CCMP1851</strain>
    </source>
</reference>
<feature type="region of interest" description="Disordered" evidence="1">
    <location>
        <begin position="240"/>
        <end position="259"/>
    </location>
</feature>
<proteinExistence type="predicted"/>
<protein>
    <submittedName>
        <fullName evidence="2">Metalloendopeptidase</fullName>
    </submittedName>
</protein>
<feature type="region of interest" description="Disordered" evidence="1">
    <location>
        <begin position="278"/>
        <end position="328"/>
    </location>
</feature>
<feature type="compositionally biased region" description="Low complexity" evidence="1">
    <location>
        <begin position="249"/>
        <end position="259"/>
    </location>
</feature>